<gene>
    <name evidence="1" type="ORF">SAMN04488023_1619</name>
</gene>
<name>A0A1H9W8R0_9SPHI</name>
<evidence type="ECO:0000313" key="1">
    <source>
        <dbReference type="EMBL" id="SES29843.1"/>
    </source>
</evidence>
<dbReference type="AlphaFoldDB" id="A0A1H9W8R0"/>
<dbReference type="RefSeq" id="WP_090889883.1">
    <property type="nucleotide sequence ID" value="NZ_FOGG01000061.1"/>
</dbReference>
<protein>
    <recommendedName>
        <fullName evidence="3">Cold shock protein, CspA family</fullName>
    </recommendedName>
</protein>
<reference evidence="1 2" key="1">
    <citation type="submission" date="2016-10" db="EMBL/GenBank/DDBJ databases">
        <authorList>
            <person name="de Groot N.N."/>
        </authorList>
    </citation>
    <scope>NUCLEOTIDE SEQUENCE [LARGE SCALE GENOMIC DNA]</scope>
    <source>
        <strain evidence="1 2">DSM 18610</strain>
    </source>
</reference>
<dbReference type="InterPro" id="IPR012340">
    <property type="entry name" value="NA-bd_OB-fold"/>
</dbReference>
<accession>A0A1H9W8R0</accession>
<dbReference type="EMBL" id="FOGG01000061">
    <property type="protein sequence ID" value="SES29843.1"/>
    <property type="molecule type" value="Genomic_DNA"/>
</dbReference>
<dbReference type="Proteomes" id="UP000199572">
    <property type="component" value="Unassembled WGS sequence"/>
</dbReference>
<evidence type="ECO:0000313" key="2">
    <source>
        <dbReference type="Proteomes" id="UP000199572"/>
    </source>
</evidence>
<evidence type="ECO:0008006" key="3">
    <source>
        <dbReference type="Google" id="ProtNLM"/>
    </source>
</evidence>
<dbReference type="Gene3D" id="2.40.50.140">
    <property type="entry name" value="Nucleic acid-binding proteins"/>
    <property type="match status" value="1"/>
</dbReference>
<sequence length="75" mass="8466">MRYGIVREIDSHRGEGTIEDLNQQEICFSLAGKEKSFSIGERVSFEIAMEQHGLRAVSISHSSDWAPILLNHSHN</sequence>
<dbReference type="OrthoDB" id="773333at2"/>
<keyword evidence="2" id="KW-1185">Reference proteome</keyword>
<organism evidence="1 2">
    <name type="scientific">Pedobacter rhizosphaerae</name>
    <dbReference type="NCBI Taxonomy" id="390241"/>
    <lineage>
        <taxon>Bacteria</taxon>
        <taxon>Pseudomonadati</taxon>
        <taxon>Bacteroidota</taxon>
        <taxon>Sphingobacteriia</taxon>
        <taxon>Sphingobacteriales</taxon>
        <taxon>Sphingobacteriaceae</taxon>
        <taxon>Pedobacter</taxon>
    </lineage>
</organism>
<proteinExistence type="predicted"/>